<dbReference type="WBParaSite" id="HPBE_0000879901-mRNA-1">
    <property type="protein sequence ID" value="HPBE_0000879901-mRNA-1"/>
    <property type="gene ID" value="HPBE_0000879901"/>
</dbReference>
<name>A0A183FMY4_HELPZ</name>
<feature type="region of interest" description="Disordered" evidence="1">
    <location>
        <begin position="63"/>
        <end position="84"/>
    </location>
</feature>
<evidence type="ECO:0000313" key="3">
    <source>
        <dbReference type="Proteomes" id="UP000050761"/>
    </source>
</evidence>
<organism evidence="3 4">
    <name type="scientific">Heligmosomoides polygyrus</name>
    <name type="common">Parasitic roundworm</name>
    <dbReference type="NCBI Taxonomy" id="6339"/>
    <lineage>
        <taxon>Eukaryota</taxon>
        <taxon>Metazoa</taxon>
        <taxon>Ecdysozoa</taxon>
        <taxon>Nematoda</taxon>
        <taxon>Chromadorea</taxon>
        <taxon>Rhabditida</taxon>
        <taxon>Rhabditina</taxon>
        <taxon>Rhabditomorpha</taxon>
        <taxon>Strongyloidea</taxon>
        <taxon>Heligmosomidae</taxon>
        <taxon>Heligmosomoides</taxon>
    </lineage>
</organism>
<evidence type="ECO:0000313" key="4">
    <source>
        <dbReference type="WBParaSite" id="HPBE_0000879901-mRNA-1"/>
    </source>
</evidence>
<reference evidence="4" key="2">
    <citation type="submission" date="2019-09" db="UniProtKB">
        <authorList>
            <consortium name="WormBaseParasite"/>
        </authorList>
    </citation>
    <scope>IDENTIFICATION</scope>
</reference>
<protein>
    <submittedName>
        <fullName evidence="2 4">Uncharacterized protein</fullName>
    </submittedName>
</protein>
<evidence type="ECO:0000313" key="2">
    <source>
        <dbReference type="EMBL" id="VDO77854.1"/>
    </source>
</evidence>
<keyword evidence="3" id="KW-1185">Reference proteome</keyword>
<dbReference type="AlphaFoldDB" id="A0A183FMY4"/>
<accession>A0A183FMY4</accession>
<dbReference type="Proteomes" id="UP000050761">
    <property type="component" value="Unassembled WGS sequence"/>
</dbReference>
<gene>
    <name evidence="2" type="ORF">HPBE_LOCUS8800</name>
</gene>
<sequence>MASYYECAATRGPYFRRRAEAAEQRQKRLSGFVCEEAVGSSPCALSPSSSCLPYFAIELEPSESKRRGRPSNEGPPLVSQLADDDLCLGGW</sequence>
<accession>A0A3P7YZX6</accession>
<reference evidence="2 3" key="1">
    <citation type="submission" date="2018-11" db="EMBL/GenBank/DDBJ databases">
        <authorList>
            <consortium name="Pathogen Informatics"/>
        </authorList>
    </citation>
    <scope>NUCLEOTIDE SEQUENCE [LARGE SCALE GENOMIC DNA]</scope>
</reference>
<evidence type="ECO:0000256" key="1">
    <source>
        <dbReference type="SAM" id="MobiDB-lite"/>
    </source>
</evidence>
<proteinExistence type="predicted"/>
<dbReference type="EMBL" id="UZAH01026256">
    <property type="protein sequence ID" value="VDO77854.1"/>
    <property type="molecule type" value="Genomic_DNA"/>
</dbReference>